<proteinExistence type="predicted"/>
<name>A0A317V4T9_9EURO</name>
<evidence type="ECO:0000313" key="1">
    <source>
        <dbReference type="EMBL" id="PWY68659.1"/>
    </source>
</evidence>
<dbReference type="GeneID" id="37060455"/>
<keyword evidence="2" id="KW-1185">Reference proteome</keyword>
<dbReference type="Proteomes" id="UP000247233">
    <property type="component" value="Unassembled WGS sequence"/>
</dbReference>
<evidence type="ECO:0000313" key="2">
    <source>
        <dbReference type="Proteomes" id="UP000247233"/>
    </source>
</evidence>
<dbReference type="RefSeq" id="XP_025395369.1">
    <property type="nucleotide sequence ID" value="XM_025538218.1"/>
</dbReference>
<protein>
    <submittedName>
        <fullName evidence="1">Uncharacterized protein</fullName>
    </submittedName>
</protein>
<comment type="caution">
    <text evidence="1">The sequence shown here is derived from an EMBL/GenBank/DDBJ whole genome shotgun (WGS) entry which is preliminary data.</text>
</comment>
<gene>
    <name evidence="1" type="ORF">BO70DRAFT_151961</name>
</gene>
<dbReference type="EMBL" id="MSFL01000035">
    <property type="protein sequence ID" value="PWY68659.1"/>
    <property type="molecule type" value="Genomic_DNA"/>
</dbReference>
<organism evidence="1 2">
    <name type="scientific">Aspergillus heteromorphus CBS 117.55</name>
    <dbReference type="NCBI Taxonomy" id="1448321"/>
    <lineage>
        <taxon>Eukaryota</taxon>
        <taxon>Fungi</taxon>
        <taxon>Dikarya</taxon>
        <taxon>Ascomycota</taxon>
        <taxon>Pezizomycotina</taxon>
        <taxon>Eurotiomycetes</taxon>
        <taxon>Eurotiomycetidae</taxon>
        <taxon>Eurotiales</taxon>
        <taxon>Aspergillaceae</taxon>
        <taxon>Aspergillus</taxon>
        <taxon>Aspergillus subgen. Circumdati</taxon>
    </lineage>
</organism>
<sequence>MFTRLLKLVANSSHRGDNEGLYLLIPSRVRPIQLASHTLCGADFGGGRRRWRPEVSERRWPDPRASYKILASLTAKEVDALQASCDGCSPPDGSGSWSILFLLAGKNTPNASNSSYFIQTNTSPGMHTQAIHPCSMQLEKNVGFALEENIGSLAFTQTITPRSVFSNLFSLKYLQGH</sequence>
<dbReference type="VEuPathDB" id="FungiDB:BO70DRAFT_151961"/>
<reference evidence="1 2" key="1">
    <citation type="submission" date="2016-12" db="EMBL/GenBank/DDBJ databases">
        <title>The genomes of Aspergillus section Nigri reveals drivers in fungal speciation.</title>
        <authorList>
            <consortium name="DOE Joint Genome Institute"/>
            <person name="Vesth T.C."/>
            <person name="Nybo J."/>
            <person name="Theobald S."/>
            <person name="Brandl J."/>
            <person name="Frisvad J.C."/>
            <person name="Nielsen K.F."/>
            <person name="Lyhne E.K."/>
            <person name="Kogle M.E."/>
            <person name="Kuo A."/>
            <person name="Riley R."/>
            <person name="Clum A."/>
            <person name="Nolan M."/>
            <person name="Lipzen A."/>
            <person name="Salamov A."/>
            <person name="Henrissat B."/>
            <person name="Wiebenga A."/>
            <person name="De Vries R.P."/>
            <person name="Grigoriev I.V."/>
            <person name="Mortensen U.H."/>
            <person name="Andersen M.R."/>
            <person name="Baker S.E."/>
        </authorList>
    </citation>
    <scope>NUCLEOTIDE SEQUENCE [LARGE SCALE GENOMIC DNA]</scope>
    <source>
        <strain evidence="1 2">CBS 117.55</strain>
    </source>
</reference>
<dbReference type="AlphaFoldDB" id="A0A317V4T9"/>
<accession>A0A317V4T9</accession>